<reference evidence="1" key="1">
    <citation type="journal article" date="2013" name="BMC Genomics">
        <title>Unscrambling butterfly oogenesis.</title>
        <authorList>
            <person name="Carter J.M."/>
            <person name="Baker S.C."/>
            <person name="Pink R."/>
            <person name="Carter D.R."/>
            <person name="Collins A."/>
            <person name="Tomlin J."/>
            <person name="Gibbs M."/>
            <person name="Breuker C.J."/>
        </authorList>
    </citation>
    <scope>NUCLEOTIDE SEQUENCE</scope>
    <source>
        <tissue evidence="1">Ovary</tissue>
    </source>
</reference>
<protein>
    <submittedName>
        <fullName evidence="1">Uncharacterized protein</fullName>
    </submittedName>
</protein>
<dbReference type="EMBL" id="GAIX01013390">
    <property type="protein sequence ID" value="JAA79170.1"/>
    <property type="molecule type" value="Transcribed_RNA"/>
</dbReference>
<accession>S4NZH3</accession>
<dbReference type="AlphaFoldDB" id="S4NZH3"/>
<evidence type="ECO:0000313" key="1">
    <source>
        <dbReference type="EMBL" id="JAA79170.1"/>
    </source>
</evidence>
<proteinExistence type="predicted"/>
<organism evidence="1">
    <name type="scientific">Pararge aegeria</name>
    <name type="common">speckled wood butterfly</name>
    <dbReference type="NCBI Taxonomy" id="116150"/>
    <lineage>
        <taxon>Eukaryota</taxon>
        <taxon>Metazoa</taxon>
        <taxon>Ecdysozoa</taxon>
        <taxon>Arthropoda</taxon>
        <taxon>Hexapoda</taxon>
        <taxon>Insecta</taxon>
        <taxon>Pterygota</taxon>
        <taxon>Neoptera</taxon>
        <taxon>Endopterygota</taxon>
        <taxon>Lepidoptera</taxon>
        <taxon>Glossata</taxon>
        <taxon>Ditrysia</taxon>
        <taxon>Papilionoidea</taxon>
        <taxon>Nymphalidae</taxon>
        <taxon>Satyrinae</taxon>
        <taxon>Satyrini</taxon>
        <taxon>Parargina</taxon>
        <taxon>Pararge</taxon>
    </lineage>
</organism>
<name>S4NZH3_9NEOP</name>
<sequence length="80" mass="9185">MMICISVFIIVVSVALSLKVLFMSFSLYVTLRECYGEKRISLQTRQERNNVVTMWKQISRLFMPKLSHCPNADGGNSIKL</sequence>
<reference evidence="1" key="2">
    <citation type="submission" date="2013-05" db="EMBL/GenBank/DDBJ databases">
        <authorList>
            <person name="Carter J.-M."/>
            <person name="Baker S.C."/>
            <person name="Pink R."/>
            <person name="Carter D.R.F."/>
            <person name="Collins A."/>
            <person name="Tomlin J."/>
            <person name="Gibbs M."/>
            <person name="Breuker C.J."/>
        </authorList>
    </citation>
    <scope>NUCLEOTIDE SEQUENCE</scope>
    <source>
        <tissue evidence="1">Ovary</tissue>
    </source>
</reference>